<evidence type="ECO:0000259" key="3">
    <source>
        <dbReference type="SMART" id="SM00737"/>
    </source>
</evidence>
<keyword evidence="5" id="KW-1185">Reference proteome</keyword>
<accession>V3ZQK7</accession>
<dbReference type="SMART" id="SM00737">
    <property type="entry name" value="ML"/>
    <property type="match status" value="1"/>
</dbReference>
<dbReference type="SUPFAM" id="SSF63707">
    <property type="entry name" value="Ganglioside M2 (gm2) activator"/>
    <property type="match status" value="1"/>
</dbReference>
<protein>
    <recommendedName>
        <fullName evidence="3">MD-2-related lipid-recognition domain-containing protein</fullName>
    </recommendedName>
</protein>
<dbReference type="OMA" id="HALFWIT"/>
<dbReference type="GO" id="GO:0005319">
    <property type="term" value="F:lipid transporter activity"/>
    <property type="evidence" value="ECO:0007669"/>
    <property type="project" value="TreeGrafter"/>
</dbReference>
<proteinExistence type="predicted"/>
<feature type="signal peptide" evidence="2">
    <location>
        <begin position="1"/>
        <end position="21"/>
    </location>
</feature>
<dbReference type="GeneID" id="20247681"/>
<keyword evidence="1 2" id="KW-0732">Signal</keyword>
<reference evidence="4 5" key="1">
    <citation type="journal article" date="2013" name="Nature">
        <title>Insights into bilaterian evolution from three spiralian genomes.</title>
        <authorList>
            <person name="Simakov O."/>
            <person name="Marletaz F."/>
            <person name="Cho S.J."/>
            <person name="Edsinger-Gonzales E."/>
            <person name="Havlak P."/>
            <person name="Hellsten U."/>
            <person name="Kuo D.H."/>
            <person name="Larsson T."/>
            <person name="Lv J."/>
            <person name="Arendt D."/>
            <person name="Savage R."/>
            <person name="Osoegawa K."/>
            <person name="de Jong P."/>
            <person name="Grimwood J."/>
            <person name="Chapman J.A."/>
            <person name="Shapiro H."/>
            <person name="Aerts A."/>
            <person name="Otillar R.P."/>
            <person name="Terry A.Y."/>
            <person name="Boore J.L."/>
            <person name="Grigoriev I.V."/>
            <person name="Lindberg D.R."/>
            <person name="Seaver E.C."/>
            <person name="Weisblat D.A."/>
            <person name="Putnam N.H."/>
            <person name="Rokhsar D.S."/>
        </authorList>
    </citation>
    <scope>NUCLEOTIDE SEQUENCE [LARGE SCALE GENOMIC DNA]</scope>
</reference>
<name>V3ZQK7_LOTGI</name>
<dbReference type="RefSeq" id="XP_009055323.1">
    <property type="nucleotide sequence ID" value="XM_009057075.1"/>
</dbReference>
<evidence type="ECO:0000256" key="1">
    <source>
        <dbReference type="ARBA" id="ARBA00022729"/>
    </source>
</evidence>
<dbReference type="Pfam" id="PF02221">
    <property type="entry name" value="E1_DerP2_DerF2"/>
    <property type="match status" value="1"/>
</dbReference>
<dbReference type="InterPro" id="IPR003172">
    <property type="entry name" value="ML_dom"/>
</dbReference>
<feature type="domain" description="MD-2-related lipid-recognition" evidence="3">
    <location>
        <begin position="88"/>
        <end position="230"/>
    </location>
</feature>
<dbReference type="GO" id="GO:0008047">
    <property type="term" value="F:enzyme activator activity"/>
    <property type="evidence" value="ECO:0007669"/>
    <property type="project" value="InterPro"/>
</dbReference>
<dbReference type="PANTHER" id="PTHR17357:SF0">
    <property type="entry name" value="GANGLIOSIDE GM2 ACTIVATOR"/>
    <property type="match status" value="1"/>
</dbReference>
<dbReference type="STRING" id="225164.V3ZQK7"/>
<evidence type="ECO:0000313" key="5">
    <source>
        <dbReference type="Proteomes" id="UP000030746"/>
    </source>
</evidence>
<dbReference type="GO" id="GO:0009898">
    <property type="term" value="C:cytoplasmic side of plasma membrane"/>
    <property type="evidence" value="ECO:0007669"/>
    <property type="project" value="TreeGrafter"/>
</dbReference>
<gene>
    <name evidence="4" type="ORF">LOTGIDRAFT_228500</name>
</gene>
<dbReference type="Proteomes" id="UP000030746">
    <property type="component" value="Unassembled WGS sequence"/>
</dbReference>
<dbReference type="Gene3D" id="2.70.220.10">
    <property type="entry name" value="Ganglioside GM2 activator"/>
    <property type="match status" value="1"/>
</dbReference>
<dbReference type="AlphaFoldDB" id="V3ZQK7"/>
<dbReference type="InterPro" id="IPR028996">
    <property type="entry name" value="GM2-AP"/>
</dbReference>
<sequence>MGNLKIKIVLACLCIFTLATADILKYLPKDELKKIDDAIGINGDISGFLKSLLNPSRFKKVDAHPPKESVIYSGKIRTSFGQVGHFSLKNCGDKSKEVFSLTYLSITPDPLVFPGQLTVSFTGTAHKNIQSPVNANVTLKNSKTGVYPCVANIGSCDYNDLCAMLELIQVCPPPLTSAGIPCKCPINEGNYKLKEASFDVEAVVLPPGDYMAQANMTSGTDLIGCYQVYVSFA</sequence>
<dbReference type="InterPro" id="IPR036846">
    <property type="entry name" value="GM2-AP_sf"/>
</dbReference>
<organism evidence="4 5">
    <name type="scientific">Lottia gigantea</name>
    <name type="common">Giant owl limpet</name>
    <dbReference type="NCBI Taxonomy" id="225164"/>
    <lineage>
        <taxon>Eukaryota</taxon>
        <taxon>Metazoa</taxon>
        <taxon>Spiralia</taxon>
        <taxon>Lophotrochozoa</taxon>
        <taxon>Mollusca</taxon>
        <taxon>Gastropoda</taxon>
        <taxon>Patellogastropoda</taxon>
        <taxon>Lottioidea</taxon>
        <taxon>Lottiidae</taxon>
        <taxon>Lottia</taxon>
    </lineage>
</organism>
<dbReference type="EMBL" id="KB201890">
    <property type="protein sequence ID" value="ESO93688.1"/>
    <property type="molecule type" value="Genomic_DNA"/>
</dbReference>
<evidence type="ECO:0000313" key="4">
    <source>
        <dbReference type="EMBL" id="ESO93688.1"/>
    </source>
</evidence>
<evidence type="ECO:0000256" key="2">
    <source>
        <dbReference type="SAM" id="SignalP"/>
    </source>
</evidence>
<feature type="chain" id="PRO_5004717924" description="MD-2-related lipid-recognition domain-containing protein" evidence="2">
    <location>
        <begin position="22"/>
        <end position="233"/>
    </location>
</feature>
<dbReference type="PANTHER" id="PTHR17357">
    <property type="entry name" value="GM2 GANGLIOSIDE ACTIVATOR PROTEIN"/>
    <property type="match status" value="1"/>
</dbReference>
<dbReference type="GO" id="GO:0006689">
    <property type="term" value="P:ganglioside catabolic process"/>
    <property type="evidence" value="ECO:0007669"/>
    <property type="project" value="InterPro"/>
</dbReference>
<dbReference type="OrthoDB" id="6409159at2759"/>
<dbReference type="KEGG" id="lgi:LOTGIDRAFT_228500"/>
<dbReference type="CTD" id="20247681"/>
<dbReference type="HOGENOM" id="CLU_1191053_0_0_1"/>